<evidence type="ECO:0000313" key="2">
    <source>
        <dbReference type="EMBL" id="MBX42761.1"/>
    </source>
</evidence>
<accession>A0A2P2NJT0</accession>
<keyword evidence="1" id="KW-0472">Membrane</keyword>
<dbReference type="AlphaFoldDB" id="A0A2P2NJT0"/>
<dbReference type="EMBL" id="GGEC01062277">
    <property type="protein sequence ID" value="MBX42761.1"/>
    <property type="molecule type" value="Transcribed_RNA"/>
</dbReference>
<organism evidence="2">
    <name type="scientific">Rhizophora mucronata</name>
    <name type="common">Asiatic mangrove</name>
    <dbReference type="NCBI Taxonomy" id="61149"/>
    <lineage>
        <taxon>Eukaryota</taxon>
        <taxon>Viridiplantae</taxon>
        <taxon>Streptophyta</taxon>
        <taxon>Embryophyta</taxon>
        <taxon>Tracheophyta</taxon>
        <taxon>Spermatophyta</taxon>
        <taxon>Magnoliopsida</taxon>
        <taxon>eudicotyledons</taxon>
        <taxon>Gunneridae</taxon>
        <taxon>Pentapetalae</taxon>
        <taxon>rosids</taxon>
        <taxon>fabids</taxon>
        <taxon>Malpighiales</taxon>
        <taxon>Rhizophoraceae</taxon>
        <taxon>Rhizophora</taxon>
    </lineage>
</organism>
<keyword evidence="1" id="KW-1133">Transmembrane helix</keyword>
<name>A0A2P2NJT0_RHIMU</name>
<proteinExistence type="predicted"/>
<sequence>MSLNLNQKHIPILHLTHWQLLVFSYSVHIIAIYLTYSYVSKDKLL</sequence>
<evidence type="ECO:0000256" key="1">
    <source>
        <dbReference type="SAM" id="Phobius"/>
    </source>
</evidence>
<reference evidence="2" key="1">
    <citation type="submission" date="2018-02" db="EMBL/GenBank/DDBJ databases">
        <title>Rhizophora mucronata_Transcriptome.</title>
        <authorList>
            <person name="Meera S.P."/>
            <person name="Sreeshan A."/>
            <person name="Augustine A."/>
        </authorList>
    </citation>
    <scope>NUCLEOTIDE SEQUENCE</scope>
    <source>
        <tissue evidence="2">Leaf</tissue>
    </source>
</reference>
<feature type="transmembrane region" description="Helical" evidence="1">
    <location>
        <begin position="20"/>
        <end position="39"/>
    </location>
</feature>
<keyword evidence="1" id="KW-0812">Transmembrane</keyword>
<protein>
    <submittedName>
        <fullName evidence="2">Uncharacterized protein</fullName>
    </submittedName>
</protein>